<comment type="caution">
    <text evidence="2">The sequence shown here is derived from an EMBL/GenBank/DDBJ whole genome shotgun (WGS) entry which is preliminary data.</text>
</comment>
<evidence type="ECO:0000256" key="1">
    <source>
        <dbReference type="SAM" id="SignalP"/>
    </source>
</evidence>
<evidence type="ECO:0000313" key="2">
    <source>
        <dbReference type="EMBL" id="KAF4685924.1"/>
    </source>
</evidence>
<organism evidence="2 3">
    <name type="scientific">Perkinsus olseni</name>
    <name type="common">Perkinsus atlanticus</name>
    <dbReference type="NCBI Taxonomy" id="32597"/>
    <lineage>
        <taxon>Eukaryota</taxon>
        <taxon>Sar</taxon>
        <taxon>Alveolata</taxon>
        <taxon>Perkinsozoa</taxon>
        <taxon>Perkinsea</taxon>
        <taxon>Perkinsida</taxon>
        <taxon>Perkinsidae</taxon>
        <taxon>Perkinsus</taxon>
    </lineage>
</organism>
<accession>A0A7J6NPY0</accession>
<dbReference type="EMBL" id="JABANP010000241">
    <property type="protein sequence ID" value="KAF4685924.1"/>
    <property type="molecule type" value="Genomic_DNA"/>
</dbReference>
<evidence type="ECO:0000313" key="3">
    <source>
        <dbReference type="Proteomes" id="UP000541610"/>
    </source>
</evidence>
<gene>
    <name evidence="2" type="ORF">FOZ60_005903</name>
</gene>
<proteinExistence type="predicted"/>
<name>A0A7J6NPY0_PEROL</name>
<keyword evidence="1" id="KW-0732">Signal</keyword>
<dbReference type="Proteomes" id="UP000541610">
    <property type="component" value="Unassembled WGS sequence"/>
</dbReference>
<sequence>MICGIVIIVMSITGASAHSWVFNLKGDIKSGGPEDGPNNSQPPRPVLCAPNVSQAVVKSVRAGSDGAPNMLSRAEVTRGGKLHISWMGNGHTNSVSDGTCIVFKMAPYKTDPSWEDFTWPLEDCLPFYHKNVYTDPSSADVIIPANIQPGVLHYPLHVVEVSRRLLRNLLRHHRSLVYCCCKEYNL</sequence>
<feature type="chain" id="PRO_5029798591" evidence="1">
    <location>
        <begin position="18"/>
        <end position="186"/>
    </location>
</feature>
<dbReference type="AlphaFoldDB" id="A0A7J6NPY0"/>
<feature type="signal peptide" evidence="1">
    <location>
        <begin position="1"/>
        <end position="17"/>
    </location>
</feature>
<protein>
    <submittedName>
        <fullName evidence="2">Uncharacterized protein</fullName>
    </submittedName>
</protein>
<reference evidence="2 3" key="1">
    <citation type="submission" date="2020-04" db="EMBL/GenBank/DDBJ databases">
        <title>Perkinsus olseni comparative genomics.</title>
        <authorList>
            <person name="Bogema D.R."/>
        </authorList>
    </citation>
    <scope>NUCLEOTIDE SEQUENCE [LARGE SCALE GENOMIC DNA]</scope>
    <source>
        <strain evidence="2">00978-12</strain>
    </source>
</reference>